<organism evidence="1 2">
    <name type="scientific">Candidatus Onthousia faecipullorum</name>
    <dbReference type="NCBI Taxonomy" id="2840887"/>
    <lineage>
        <taxon>Bacteria</taxon>
        <taxon>Bacillati</taxon>
        <taxon>Bacillota</taxon>
        <taxon>Bacilli</taxon>
        <taxon>Candidatus Onthousia</taxon>
    </lineage>
</organism>
<reference evidence="1" key="2">
    <citation type="journal article" date="2021" name="PeerJ">
        <title>Extensive microbial diversity within the chicken gut microbiome revealed by metagenomics and culture.</title>
        <authorList>
            <person name="Gilroy R."/>
            <person name="Ravi A."/>
            <person name="Getino M."/>
            <person name="Pursley I."/>
            <person name="Horton D.L."/>
            <person name="Alikhan N.F."/>
            <person name="Baker D."/>
            <person name="Gharbi K."/>
            <person name="Hall N."/>
            <person name="Watson M."/>
            <person name="Adriaenssens E.M."/>
            <person name="Foster-Nyarko E."/>
            <person name="Jarju S."/>
            <person name="Secka A."/>
            <person name="Antonio M."/>
            <person name="Oren A."/>
            <person name="Chaudhuri R.R."/>
            <person name="La Ragione R."/>
            <person name="Hildebrand F."/>
            <person name="Pallen M.J."/>
        </authorList>
    </citation>
    <scope>NUCLEOTIDE SEQUENCE</scope>
    <source>
        <strain evidence="1">CHK195-26880</strain>
    </source>
</reference>
<evidence type="ECO:0000313" key="1">
    <source>
        <dbReference type="EMBL" id="HIT38354.1"/>
    </source>
</evidence>
<evidence type="ECO:0000313" key="2">
    <source>
        <dbReference type="Proteomes" id="UP000886833"/>
    </source>
</evidence>
<reference evidence="1" key="1">
    <citation type="submission" date="2020-10" db="EMBL/GenBank/DDBJ databases">
        <authorList>
            <person name="Gilroy R."/>
        </authorList>
    </citation>
    <scope>NUCLEOTIDE SEQUENCE</scope>
    <source>
        <strain evidence="1">CHK195-26880</strain>
    </source>
</reference>
<keyword evidence="1" id="KW-0167">Capsid protein</keyword>
<sequence>MNNNYETYPNQSTDPPYQNFDYDYNPNMNNVPNNNTIPNNNTVPISGDMDYAENILELNVGKEASFYMSYSDSLEWRDRVFTGTIIGAGKDYAVVKDSDNRIFLLWTVYLNYVEFREDIILR</sequence>
<dbReference type="Pfam" id="PF09671">
    <property type="entry name" value="Spore_GerQ"/>
    <property type="match status" value="1"/>
</dbReference>
<dbReference type="InterPro" id="IPR014099">
    <property type="entry name" value="Spore_coat_GerQ"/>
</dbReference>
<gene>
    <name evidence="1" type="ORF">IAB59_07760</name>
</gene>
<keyword evidence="1" id="KW-0946">Virion</keyword>
<dbReference type="EMBL" id="DVKQ01000100">
    <property type="protein sequence ID" value="HIT38354.1"/>
    <property type="molecule type" value="Genomic_DNA"/>
</dbReference>
<accession>A0A9D1GDP5</accession>
<name>A0A9D1GDP5_9FIRM</name>
<dbReference type="Proteomes" id="UP000886833">
    <property type="component" value="Unassembled WGS sequence"/>
</dbReference>
<proteinExistence type="predicted"/>
<comment type="caution">
    <text evidence="1">The sequence shown here is derived from an EMBL/GenBank/DDBJ whole genome shotgun (WGS) entry which is preliminary data.</text>
</comment>
<protein>
    <submittedName>
        <fullName evidence="1">Spore coat protein GerQ</fullName>
    </submittedName>
</protein>
<dbReference type="AlphaFoldDB" id="A0A9D1GDP5"/>